<evidence type="ECO:0000259" key="6">
    <source>
        <dbReference type="PROSITE" id="PS50006"/>
    </source>
</evidence>
<proteinExistence type="predicted"/>
<keyword evidence="5" id="KW-0812">Transmembrane</keyword>
<dbReference type="Pfam" id="PF01580">
    <property type="entry name" value="FtsK_SpoIIIE"/>
    <property type="match status" value="2"/>
</dbReference>
<dbReference type="InterPro" id="IPR027417">
    <property type="entry name" value="P-loop_NTPase"/>
</dbReference>
<dbReference type="NCBIfam" id="TIGR03928">
    <property type="entry name" value="T7_EssCb_Firm"/>
    <property type="match status" value="1"/>
</dbReference>
<feature type="domain" description="FtsK" evidence="7">
    <location>
        <begin position="700"/>
        <end position="906"/>
    </location>
</feature>
<feature type="binding site" evidence="4">
    <location>
        <begin position="1061"/>
        <end position="1068"/>
    </location>
    <ligand>
        <name>ATP</name>
        <dbReference type="ChEBI" id="CHEBI:30616"/>
    </ligand>
</feature>
<dbReference type="InterPro" id="IPR008984">
    <property type="entry name" value="SMAD_FHA_dom_sf"/>
</dbReference>
<keyword evidence="9" id="KW-1185">Reference proteome</keyword>
<dbReference type="CDD" id="cd01127">
    <property type="entry name" value="TrwB_TraG_TraD_VirD4"/>
    <property type="match status" value="1"/>
</dbReference>
<dbReference type="Pfam" id="PF00498">
    <property type="entry name" value="FHA"/>
    <property type="match status" value="1"/>
</dbReference>
<dbReference type="PANTHER" id="PTHR22683:SF1">
    <property type="entry name" value="TYPE VII SECRETION SYSTEM PROTEIN ESSC"/>
    <property type="match status" value="1"/>
</dbReference>
<accession>A0ABV1B512</accession>
<evidence type="ECO:0000256" key="4">
    <source>
        <dbReference type="PROSITE-ProRule" id="PRU00289"/>
    </source>
</evidence>
<dbReference type="Gene3D" id="2.60.200.20">
    <property type="match status" value="1"/>
</dbReference>
<evidence type="ECO:0000256" key="2">
    <source>
        <dbReference type="ARBA" id="ARBA00022741"/>
    </source>
</evidence>
<evidence type="ECO:0000256" key="3">
    <source>
        <dbReference type="ARBA" id="ARBA00022840"/>
    </source>
</evidence>
<organism evidence="8 9">
    <name type="scientific">Coprococcus intestinihominis</name>
    <dbReference type="NCBI Taxonomy" id="3133154"/>
    <lineage>
        <taxon>Bacteria</taxon>
        <taxon>Bacillati</taxon>
        <taxon>Bacillota</taxon>
        <taxon>Clostridia</taxon>
        <taxon>Lachnospirales</taxon>
        <taxon>Lachnospiraceae</taxon>
        <taxon>Coprococcus</taxon>
    </lineage>
</organism>
<reference evidence="8 9" key="1">
    <citation type="submission" date="2024-03" db="EMBL/GenBank/DDBJ databases">
        <title>Human intestinal bacterial collection.</title>
        <authorList>
            <person name="Pauvert C."/>
            <person name="Hitch T.C.A."/>
            <person name="Clavel T."/>
        </authorList>
    </citation>
    <scope>NUCLEOTIDE SEQUENCE [LARGE SCALE GENOMIC DNA]</scope>
    <source>
        <strain evidence="8 9">CLA-AA-H190</strain>
    </source>
</reference>
<keyword evidence="2 4" id="KW-0547">Nucleotide-binding</keyword>
<dbReference type="Gene3D" id="3.40.50.300">
    <property type="entry name" value="P-loop containing nucleotide triphosphate hydrolases"/>
    <property type="match status" value="2"/>
</dbReference>
<dbReference type="PANTHER" id="PTHR22683">
    <property type="entry name" value="SPORULATION PROTEIN RELATED"/>
    <property type="match status" value="1"/>
</dbReference>
<dbReference type="SUPFAM" id="SSF49879">
    <property type="entry name" value="SMAD/FHA domain"/>
    <property type="match status" value="1"/>
</dbReference>
<dbReference type="Proteomes" id="UP001469749">
    <property type="component" value="Unassembled WGS sequence"/>
</dbReference>
<dbReference type="SMART" id="SM00382">
    <property type="entry name" value="AAA"/>
    <property type="match status" value="2"/>
</dbReference>
<evidence type="ECO:0000256" key="1">
    <source>
        <dbReference type="ARBA" id="ARBA00022737"/>
    </source>
</evidence>
<evidence type="ECO:0000256" key="5">
    <source>
        <dbReference type="SAM" id="Phobius"/>
    </source>
</evidence>
<keyword evidence="1" id="KW-0677">Repeat</keyword>
<sequence length="1543" mass="173067">MAKSKNNSMLDFLVTFFVEDRAISRMLSDVLKNRTNRLFLETLGLPSDFAIPFSQEEEKASVIYTLKQSFDDKYEVTLNGHPCNDHVIHSGDYFAFKNKSNGKTVKALFIATSDIQAGYKKYALSKDTNIFIGRTPLNDISYDFSDFVSREKHAAIRIDSNGNAFIEDLKRSIGIYVNGRLVHSQQLKPFDEVFIMGLSLIYMGDFIAVRNLKTESTLSLMTSFAVKMPINDAAEKKYFVSTPRILKSLDSDVIEIDAPPSPFTVDKTPAILTLGPSITMSMVMLASLGVSITNAISGGQMSTIIASGTMAVGLLLGSLMWPSLLRSYQKRRTLADESHRKSRYLSYISDIEKSLISKRERTVRLLNDSLCPSPEILCSMLDNESNRLRLWERSHEDADFLAIRMGLGSRPFEVQLKIPKQGFQLHEDELRNLPVELSKKYGTLNDVPLTLDIFTNHTIGIIGSQKNIRTILNEVILNIISLHSYDEVKLVLITSPKQVYNFDDFKNVPHIWSNDKKVRFFATNPDEVHYIFNIIDEMIKEREESQDRGGTPIPHYVVIVTEPNLIEKEALLRYMNDSENQVGITTLFAYGDITKLPKSCKTIIQSDDTRTGYYIKNKNANRFIPFTLDDVEMSRIHSFANELSRLPIKRDSRSLGIVDRISFLQMYKVGNVSELAIESHWDNNNSAKSLAAPIGVMAGGEVFSLDLHEAYHGCHGLVAGTTGSGKSEFLQAFILSLAINYSPKEVAFVLVDFKGGDMARPFMAKPFAPALPHLSATISNLSGNILYRALVSLEAEIKSRQRIFNEAAAALGVDKLDINSYHKYYKGGRLDTPLPHLVIIIDEFAQLKTQQPEFLAQLINVAQVGRSLGIHLILATQKPSGIVDPQIMSNSRFRVCLKVADKQDSIDMINKPDSAMIKNPGRLYLQVGYDEIYECIQSGYSGADYIPTKTYMPDEEITVQMTDNTANPIHSAKIDLSGDKSDKTQLEAVVSEIVALGQKKNVVAKPLWLDMLPEKIVLQTLEKEKKGLCSATIGLVDYVRTQEQKPLTIDFSKTGHVGLYGASGTGKTTFLQTLVYSMVCEYAYTPEELNLYAMDFGGRNLGYLSYLPHTGGVVFADDESKLSEMAFVLHDIIDERKRIFADNNCGTFSDYRAVCKKPLPAILVLIDNFASFRDKYMDISDSFIDIISAGKTFGVYFVITGSTRNSIYYKVTEHIATYFTLKMNDPSNYLDIHNVRPPVVPEDISGRGITVINREIVEFQTAIAFDGETEADRIATISQKYIELASNWHGYTPIKIDGATEDSNNSYEAPASYYSPTPRSTPPESIFDESGNLILGTSKSAALMYGITLSEDYKVCICANDIDSLGKFYGTILMNIAQYSNRRSVFIDDDNGTFRNIVDECSSCQYISGATALDEFIEELKPELNARLEEPGGQHEQLFIVISEFNDFFDMITNEQAAFMRKVFQYIDAPQYGIYFICGFNVNGAKNNDRLFMSLVVNAENYILCPNCYENASAKIETLPLVPDVKSHSCYFCLKEKNVEIRW</sequence>
<keyword evidence="5" id="KW-0472">Membrane</keyword>
<dbReference type="InterPro" id="IPR002543">
    <property type="entry name" value="FtsK_dom"/>
</dbReference>
<feature type="domain" description="FtsK" evidence="7">
    <location>
        <begin position="1044"/>
        <end position="1230"/>
    </location>
</feature>
<keyword evidence="5" id="KW-1133">Transmembrane helix</keyword>
<dbReference type="RefSeq" id="WP_349085286.1">
    <property type="nucleotide sequence ID" value="NZ_JBBMEK010000128.1"/>
</dbReference>
<dbReference type="PROSITE" id="PS50006">
    <property type="entry name" value="FHA_DOMAIN"/>
    <property type="match status" value="1"/>
</dbReference>
<feature type="domain" description="FHA" evidence="6">
    <location>
        <begin position="130"/>
        <end position="182"/>
    </location>
</feature>
<dbReference type="EMBL" id="JBBMEK010000128">
    <property type="protein sequence ID" value="MEQ2365528.1"/>
    <property type="molecule type" value="Genomic_DNA"/>
</dbReference>
<dbReference type="InterPro" id="IPR003593">
    <property type="entry name" value="AAA+_ATPase"/>
</dbReference>
<feature type="binding site" evidence="4">
    <location>
        <begin position="720"/>
        <end position="727"/>
    </location>
    <ligand>
        <name>ATP</name>
        <dbReference type="ChEBI" id="CHEBI:30616"/>
    </ligand>
</feature>
<dbReference type="InterPro" id="IPR000253">
    <property type="entry name" value="FHA_dom"/>
</dbReference>
<gene>
    <name evidence="8" type="primary">essC</name>
    <name evidence="8" type="ORF">WMO25_10505</name>
</gene>
<protein>
    <submittedName>
        <fullName evidence="8">Type VII secretion protein EssC</fullName>
    </submittedName>
</protein>
<name>A0ABV1B512_9FIRM</name>
<dbReference type="InterPro" id="IPR023839">
    <property type="entry name" value="Firmicutes_EssC_C"/>
</dbReference>
<evidence type="ECO:0000313" key="8">
    <source>
        <dbReference type="EMBL" id="MEQ2365528.1"/>
    </source>
</evidence>
<evidence type="ECO:0000313" key="9">
    <source>
        <dbReference type="Proteomes" id="UP001469749"/>
    </source>
</evidence>
<dbReference type="SMART" id="SM00240">
    <property type="entry name" value="FHA"/>
    <property type="match status" value="1"/>
</dbReference>
<evidence type="ECO:0000259" key="7">
    <source>
        <dbReference type="PROSITE" id="PS50901"/>
    </source>
</evidence>
<feature type="transmembrane region" description="Helical" evidence="5">
    <location>
        <begin position="270"/>
        <end position="292"/>
    </location>
</feature>
<dbReference type="InterPro" id="IPR050206">
    <property type="entry name" value="FtsK/SpoIIIE/SftA"/>
</dbReference>
<dbReference type="SUPFAM" id="SSF52540">
    <property type="entry name" value="P-loop containing nucleoside triphosphate hydrolases"/>
    <property type="match status" value="2"/>
</dbReference>
<feature type="transmembrane region" description="Helical" evidence="5">
    <location>
        <begin position="304"/>
        <end position="324"/>
    </location>
</feature>
<comment type="caution">
    <text evidence="8">The sequence shown here is derived from an EMBL/GenBank/DDBJ whole genome shotgun (WGS) entry which is preliminary data.</text>
</comment>
<dbReference type="CDD" id="cd00060">
    <property type="entry name" value="FHA"/>
    <property type="match status" value="1"/>
</dbReference>
<dbReference type="PROSITE" id="PS50901">
    <property type="entry name" value="FTSK"/>
    <property type="match status" value="2"/>
</dbReference>
<keyword evidence="3 4" id="KW-0067">ATP-binding</keyword>